<dbReference type="InterPro" id="IPR011009">
    <property type="entry name" value="Kinase-like_dom_sf"/>
</dbReference>
<reference evidence="6 7" key="1">
    <citation type="submission" date="2021-01" db="EMBL/GenBank/DDBJ databases">
        <title>Whole genome shotgun sequence of Planobispora longispora NBRC 13918.</title>
        <authorList>
            <person name="Komaki H."/>
            <person name="Tamura T."/>
        </authorList>
    </citation>
    <scope>NUCLEOTIDE SEQUENCE [LARGE SCALE GENOMIC DNA]</scope>
    <source>
        <strain evidence="6 7">NBRC 13918</strain>
    </source>
</reference>
<feature type="region of interest" description="Disordered" evidence="4">
    <location>
        <begin position="337"/>
        <end position="358"/>
    </location>
</feature>
<dbReference type="InterPro" id="IPR001638">
    <property type="entry name" value="Solute-binding_3/MltF_N"/>
</dbReference>
<evidence type="ECO:0000256" key="4">
    <source>
        <dbReference type="SAM" id="MobiDB-lite"/>
    </source>
</evidence>
<dbReference type="Gene3D" id="3.40.190.10">
    <property type="entry name" value="Periplasmic binding protein-like II"/>
    <property type="match status" value="2"/>
</dbReference>
<evidence type="ECO:0000256" key="3">
    <source>
        <dbReference type="ARBA" id="ARBA00022729"/>
    </source>
</evidence>
<keyword evidence="7" id="KW-1185">Reference proteome</keyword>
<keyword evidence="2" id="KW-0813">Transport</keyword>
<dbReference type="InterPro" id="IPR000719">
    <property type="entry name" value="Prot_kinase_dom"/>
</dbReference>
<name>A0A8J3W539_9ACTN</name>
<proteinExistence type="inferred from homology"/>
<dbReference type="Pfam" id="PF00497">
    <property type="entry name" value="SBP_bac_3"/>
    <property type="match status" value="1"/>
</dbReference>
<evidence type="ECO:0000256" key="1">
    <source>
        <dbReference type="ARBA" id="ARBA00010333"/>
    </source>
</evidence>
<dbReference type="PROSITE" id="PS50011">
    <property type="entry name" value="PROTEIN_KINASE_DOM"/>
    <property type="match status" value="1"/>
</dbReference>
<dbReference type="GO" id="GO:0005576">
    <property type="term" value="C:extracellular region"/>
    <property type="evidence" value="ECO:0007669"/>
    <property type="project" value="TreeGrafter"/>
</dbReference>
<evidence type="ECO:0000313" key="7">
    <source>
        <dbReference type="Proteomes" id="UP000616724"/>
    </source>
</evidence>
<evidence type="ECO:0000259" key="5">
    <source>
        <dbReference type="PROSITE" id="PS50011"/>
    </source>
</evidence>
<dbReference type="InterPro" id="IPR008271">
    <property type="entry name" value="Ser/Thr_kinase_AS"/>
</dbReference>
<dbReference type="EMBL" id="BOOH01000021">
    <property type="protein sequence ID" value="GIH76412.1"/>
    <property type="molecule type" value="Genomic_DNA"/>
</dbReference>
<dbReference type="GO" id="GO:0006865">
    <property type="term" value="P:amino acid transport"/>
    <property type="evidence" value="ECO:0007669"/>
    <property type="project" value="TreeGrafter"/>
</dbReference>
<accession>A0A8J3W539</accession>
<sequence>MPDMEPLRPGDPPRLGDYELKGRLGEGGQGVVYLGESGKGERAAIKLLHVRFTGMAHARSRFARELAAARRVEAFCTARVLDADLDGETPYIASELIDGPSLRQVVGRDGPLTGEALEKLAVGTITALAAIHHAGIAHRDFKPDNVLLAPDGPRVVDFGIAKIIDESGTITTRAVGTPAYMAPEQIAGEEVGCPADVFAWGSTMVFTATGQAPFAKETIVATLNRVVNHEPDLDALPEDLRPVVAACLRKDQARRPTADEVLRRLLGHPAQDAEVSDEVLAEGAQMATIDLTQADRPGPAAGRRWPVLVSGVAVVGLAAAVAFVRLGPTFGDGVTATPTPTPVASPTPTPTASTGSKLLDRIRDTGKLRVGYRTGLPGIALGSRGGPLEGFEIDVAARIAEELEVPRKGLKFVPVGYTERVSALEHGRVDLIISTFTMTPERAKQVSFAGPYYLAHRDILVRASSKITKVEHLRGKAVCVPESSTAAGILKDEVAFEAVEAADMSQCADKVLDGSADALVGDDLVIAGFGARKSNLKIVGAKLTDDPYGVAFRKGDRVACEKLNEIITAMYRDGTIEDRLERHFATVDFRYETEQPKPTACR</sequence>
<dbReference type="PROSITE" id="PS01039">
    <property type="entry name" value="SBP_BACTERIAL_3"/>
    <property type="match status" value="1"/>
</dbReference>
<dbReference type="GO" id="GO:0004672">
    <property type="term" value="F:protein kinase activity"/>
    <property type="evidence" value="ECO:0007669"/>
    <property type="project" value="InterPro"/>
</dbReference>
<dbReference type="Pfam" id="PF00069">
    <property type="entry name" value="Pkinase"/>
    <property type="match status" value="1"/>
</dbReference>
<dbReference type="PANTHER" id="PTHR30085:SF6">
    <property type="entry name" value="ABC TRANSPORTER GLUTAMINE-BINDING PROTEIN GLNH"/>
    <property type="match status" value="1"/>
</dbReference>
<organism evidence="6 7">
    <name type="scientific">Planobispora longispora</name>
    <dbReference type="NCBI Taxonomy" id="28887"/>
    <lineage>
        <taxon>Bacteria</taxon>
        <taxon>Bacillati</taxon>
        <taxon>Actinomycetota</taxon>
        <taxon>Actinomycetes</taxon>
        <taxon>Streptosporangiales</taxon>
        <taxon>Streptosporangiaceae</taxon>
        <taxon>Planobispora</taxon>
    </lineage>
</organism>
<dbReference type="Proteomes" id="UP000616724">
    <property type="component" value="Unassembled WGS sequence"/>
</dbReference>
<dbReference type="InterPro" id="IPR018313">
    <property type="entry name" value="SBP_3_CS"/>
</dbReference>
<dbReference type="SMART" id="SM00062">
    <property type="entry name" value="PBPb"/>
    <property type="match status" value="1"/>
</dbReference>
<dbReference type="SUPFAM" id="SSF53850">
    <property type="entry name" value="Periplasmic binding protein-like II"/>
    <property type="match status" value="1"/>
</dbReference>
<dbReference type="GO" id="GO:0030288">
    <property type="term" value="C:outer membrane-bounded periplasmic space"/>
    <property type="evidence" value="ECO:0007669"/>
    <property type="project" value="TreeGrafter"/>
</dbReference>
<evidence type="ECO:0000313" key="6">
    <source>
        <dbReference type="EMBL" id="GIH76412.1"/>
    </source>
</evidence>
<dbReference type="RefSeq" id="WP_203891029.1">
    <property type="nucleotide sequence ID" value="NZ_BOOH01000021.1"/>
</dbReference>
<comment type="caution">
    <text evidence="6">The sequence shown here is derived from an EMBL/GenBank/DDBJ whole genome shotgun (WGS) entry which is preliminary data.</text>
</comment>
<dbReference type="CDD" id="cd13690">
    <property type="entry name" value="PBP2_GluB"/>
    <property type="match status" value="1"/>
</dbReference>
<dbReference type="PANTHER" id="PTHR30085">
    <property type="entry name" value="AMINO ACID ABC TRANSPORTER PERMEASE"/>
    <property type="match status" value="1"/>
</dbReference>
<gene>
    <name evidence="6" type="ORF">Plo01_28410</name>
</gene>
<dbReference type="InterPro" id="IPR051455">
    <property type="entry name" value="Bact_solute-bind_prot3"/>
</dbReference>
<comment type="similarity">
    <text evidence="1">Belongs to the bacterial solute-binding protein 3 family.</text>
</comment>
<evidence type="ECO:0000256" key="2">
    <source>
        <dbReference type="ARBA" id="ARBA00022448"/>
    </source>
</evidence>
<feature type="domain" description="Protein kinase" evidence="5">
    <location>
        <begin position="18"/>
        <end position="271"/>
    </location>
</feature>
<dbReference type="Gene3D" id="3.30.200.20">
    <property type="entry name" value="Phosphorylase Kinase, domain 1"/>
    <property type="match status" value="1"/>
</dbReference>
<keyword evidence="3" id="KW-0732">Signal</keyword>
<dbReference type="SUPFAM" id="SSF56112">
    <property type="entry name" value="Protein kinase-like (PK-like)"/>
    <property type="match status" value="1"/>
</dbReference>
<protein>
    <recommendedName>
        <fullName evidence="5">Protein kinase domain-containing protein</fullName>
    </recommendedName>
</protein>
<feature type="compositionally biased region" description="Pro residues" evidence="4">
    <location>
        <begin position="339"/>
        <end position="349"/>
    </location>
</feature>
<dbReference type="AlphaFoldDB" id="A0A8J3W539"/>
<dbReference type="Gene3D" id="1.10.510.10">
    <property type="entry name" value="Transferase(Phosphotransferase) domain 1"/>
    <property type="match status" value="1"/>
</dbReference>
<dbReference type="GO" id="GO:0005524">
    <property type="term" value="F:ATP binding"/>
    <property type="evidence" value="ECO:0007669"/>
    <property type="project" value="InterPro"/>
</dbReference>
<dbReference type="CDD" id="cd14014">
    <property type="entry name" value="STKc_PknB_like"/>
    <property type="match status" value="1"/>
</dbReference>
<dbReference type="PROSITE" id="PS00108">
    <property type="entry name" value="PROTEIN_KINASE_ST"/>
    <property type="match status" value="1"/>
</dbReference>